<dbReference type="InterPro" id="IPR050763">
    <property type="entry name" value="ABC_transporter_ATP-binding"/>
</dbReference>
<evidence type="ECO:0000313" key="6">
    <source>
        <dbReference type="EMBL" id="KKM86070.1"/>
    </source>
</evidence>
<dbReference type="InterPro" id="IPR003439">
    <property type="entry name" value="ABC_transporter-like_ATP-bd"/>
</dbReference>
<dbReference type="SMART" id="SM00382">
    <property type="entry name" value="AAA"/>
    <property type="match status" value="1"/>
</dbReference>
<dbReference type="InterPro" id="IPR027417">
    <property type="entry name" value="P-loop_NTPase"/>
</dbReference>
<comment type="caution">
    <text evidence="6">The sequence shown here is derived from an EMBL/GenBank/DDBJ whole genome shotgun (WGS) entry which is preliminary data.</text>
</comment>
<reference evidence="6" key="1">
    <citation type="journal article" date="2015" name="Nature">
        <title>Complex archaea that bridge the gap between prokaryotes and eukaryotes.</title>
        <authorList>
            <person name="Spang A."/>
            <person name="Saw J.H."/>
            <person name="Jorgensen S.L."/>
            <person name="Zaremba-Niedzwiedzka K."/>
            <person name="Martijn J."/>
            <person name="Lind A.E."/>
            <person name="van Eijk R."/>
            <person name="Schleper C."/>
            <person name="Guy L."/>
            <person name="Ettema T.J."/>
        </authorList>
    </citation>
    <scope>NUCLEOTIDE SEQUENCE</scope>
</reference>
<dbReference type="PROSITE" id="PS50893">
    <property type="entry name" value="ABC_TRANSPORTER_2"/>
    <property type="match status" value="1"/>
</dbReference>
<dbReference type="InterPro" id="IPR017871">
    <property type="entry name" value="ABC_transporter-like_CS"/>
</dbReference>
<organism evidence="6">
    <name type="scientific">marine sediment metagenome</name>
    <dbReference type="NCBI Taxonomy" id="412755"/>
    <lineage>
        <taxon>unclassified sequences</taxon>
        <taxon>metagenomes</taxon>
        <taxon>ecological metagenomes</taxon>
    </lineage>
</organism>
<dbReference type="SUPFAM" id="SSF52540">
    <property type="entry name" value="P-loop containing nucleoside triphosphate hydrolases"/>
    <property type="match status" value="1"/>
</dbReference>
<comment type="similarity">
    <text evidence="1">Belongs to the ABC transporter superfamily.</text>
</comment>
<dbReference type="InterPro" id="IPR003593">
    <property type="entry name" value="AAA+_ATPase"/>
</dbReference>
<dbReference type="EMBL" id="LAZR01007313">
    <property type="protein sequence ID" value="KKM86070.1"/>
    <property type="molecule type" value="Genomic_DNA"/>
</dbReference>
<evidence type="ECO:0000256" key="2">
    <source>
        <dbReference type="ARBA" id="ARBA00022448"/>
    </source>
</evidence>
<protein>
    <recommendedName>
        <fullName evidence="5">ABC transporter domain-containing protein</fullName>
    </recommendedName>
</protein>
<proteinExistence type="inferred from homology"/>
<evidence type="ECO:0000259" key="5">
    <source>
        <dbReference type="PROSITE" id="PS50893"/>
    </source>
</evidence>
<keyword evidence="2" id="KW-0813">Transport</keyword>
<gene>
    <name evidence="6" type="ORF">LCGC14_1282680</name>
</gene>
<keyword evidence="3" id="KW-0547">Nucleotide-binding</keyword>
<dbReference type="PROSITE" id="PS00211">
    <property type="entry name" value="ABC_TRANSPORTER_1"/>
    <property type="match status" value="1"/>
</dbReference>
<feature type="domain" description="ABC transporter" evidence="5">
    <location>
        <begin position="4"/>
        <end position="253"/>
    </location>
</feature>
<dbReference type="PANTHER" id="PTHR42711:SF5">
    <property type="entry name" value="ABC TRANSPORTER ATP-BINDING PROTEIN NATA"/>
    <property type="match status" value="1"/>
</dbReference>
<dbReference type="PANTHER" id="PTHR42711">
    <property type="entry name" value="ABC TRANSPORTER ATP-BINDING PROTEIN"/>
    <property type="match status" value="1"/>
</dbReference>
<evidence type="ECO:0000256" key="4">
    <source>
        <dbReference type="ARBA" id="ARBA00022840"/>
    </source>
</evidence>
<dbReference type="AlphaFoldDB" id="A0A0F9NBB3"/>
<keyword evidence="4" id="KW-0067">ATP-binding</keyword>
<evidence type="ECO:0000256" key="1">
    <source>
        <dbReference type="ARBA" id="ARBA00005417"/>
    </source>
</evidence>
<evidence type="ECO:0000256" key="3">
    <source>
        <dbReference type="ARBA" id="ARBA00022741"/>
    </source>
</evidence>
<accession>A0A0F9NBB3</accession>
<dbReference type="GO" id="GO:0016887">
    <property type="term" value="F:ATP hydrolysis activity"/>
    <property type="evidence" value="ECO:0007669"/>
    <property type="project" value="InterPro"/>
</dbReference>
<dbReference type="Pfam" id="PF00005">
    <property type="entry name" value="ABC_tran"/>
    <property type="match status" value="1"/>
</dbReference>
<dbReference type="Gene3D" id="3.40.50.300">
    <property type="entry name" value="P-loop containing nucleotide triphosphate hydrolases"/>
    <property type="match status" value="1"/>
</dbReference>
<sequence length="339" mass="37491">MFAIEAEKLTKKYMPSKGIKALVLKSASKEEITAVDNASLQVKKGEVFGFLGPNGAGKTTLIKMLTTLLRPTSGTAHVNGYDVVKEEDKVKSSIGFVTSEERSFYWRLTGRQNLSFFAAMYGLNSADASKRIDSILGQLNLENAADNMFYSYSSGMKQKLSIARGLICDPEVLFLDEPTKSVDVMTGQDLKNFIKNKLVGQDNKTIFLTTHRLEEAEDLCDSLAIINKGKIQFRGTIAELRKKRYLQNKFTISVEGMSKVNITKICDHPSLDNLSIDTSKNADLHHNVNFNVVNGHNPVSNIVEKIIADGGTLVACNKVEPRLEELFTDLLREGSNVVS</sequence>
<name>A0A0F9NBB3_9ZZZZ</name>
<dbReference type="GO" id="GO:0005524">
    <property type="term" value="F:ATP binding"/>
    <property type="evidence" value="ECO:0007669"/>
    <property type="project" value="UniProtKB-KW"/>
</dbReference>